<comment type="function">
    <text evidence="6">Specifically methylates the adenine in position 1618 of 23S rRNA.</text>
</comment>
<evidence type="ECO:0000256" key="5">
    <source>
        <dbReference type="ARBA" id="ARBA00022691"/>
    </source>
</evidence>
<evidence type="ECO:0000256" key="3">
    <source>
        <dbReference type="ARBA" id="ARBA00022603"/>
    </source>
</evidence>
<dbReference type="Gene3D" id="3.40.50.150">
    <property type="entry name" value="Vaccinia Virus protein VP39"/>
    <property type="match status" value="1"/>
</dbReference>
<evidence type="ECO:0000313" key="7">
    <source>
        <dbReference type="EMBL" id="BAX82696.1"/>
    </source>
</evidence>
<dbReference type="AlphaFoldDB" id="A0A1Y1CQI3"/>
<dbReference type="GO" id="GO:0005737">
    <property type="term" value="C:cytoplasm"/>
    <property type="evidence" value="ECO:0007669"/>
    <property type="project" value="UniProtKB-SubCell"/>
</dbReference>
<evidence type="ECO:0000256" key="2">
    <source>
        <dbReference type="ARBA" id="ARBA00022552"/>
    </source>
</evidence>
<dbReference type="KEGG" id="mbas:ALGA_4406"/>
<keyword evidence="1 6" id="KW-0963">Cytoplasm</keyword>
<reference evidence="8" key="2">
    <citation type="journal article" date="2020" name="Antonie Van Leeuwenhoek">
        <title>Labilibaculum antarcticum sp. nov., a novel facultative anaerobic, psychrotorelant bacterium isolated from marine sediment of Antarctica.</title>
        <authorList>
            <person name="Watanabe M."/>
            <person name="Kojima H."/>
            <person name="Fukui M."/>
        </authorList>
    </citation>
    <scope>NUCLEOTIDE SEQUENCE [LARGE SCALE GENOMIC DNA]</scope>
    <source>
        <strain evidence="8">SPP2</strain>
    </source>
</reference>
<keyword evidence="8" id="KW-1185">Reference proteome</keyword>
<dbReference type="RefSeq" id="WP_096433230.1">
    <property type="nucleotide sequence ID" value="NZ_AP018042.1"/>
</dbReference>
<dbReference type="InterPro" id="IPR010286">
    <property type="entry name" value="METTL16/RlmF"/>
</dbReference>
<sequence length="328" mass="37459">MLNKKKEHPKEKSKLHPRNKNRSRYDFKKLVETCPELAPFVILNKYEDESIDFANPDAIKMLNKSLLMHFYGLDHWDIPENYLCPPIPGRADYIHHIADLLCQNNYGKIPMGNKFTCIDIGVGANCIYPIIGNNEYGWSFIGSDIDPLAIASAEKIIASNPSLKGNVKCVLQENSKDYFYGVIPKDELVDLSICNPPFHASAKDALEGSMRKTRNLSSEKVTKPSLNFAGQSNELWCDGGEERFVRNMINQSKKFAKSCFWFSTLISKESNLKSVYQALTEVNATKIETLPMGQGNKISRIVAWTFLSKEEQQRWKNVRWNNQPEKKK</sequence>
<proteinExistence type="inferred from homology"/>
<dbReference type="EC" id="2.1.1.181" evidence="6"/>
<protein>
    <recommendedName>
        <fullName evidence="6">Ribosomal RNA large subunit methyltransferase F</fullName>
        <ecNumber evidence="6">2.1.1.181</ecNumber>
    </recommendedName>
    <alternativeName>
        <fullName evidence="6">23S rRNA mA1618 methyltransferase</fullName>
    </alternativeName>
    <alternativeName>
        <fullName evidence="6">rRNA adenine N-6-methyltransferase</fullName>
    </alternativeName>
</protein>
<dbReference type="OrthoDB" id="1115728at2"/>
<dbReference type="Proteomes" id="UP000218267">
    <property type="component" value="Chromosome"/>
</dbReference>
<accession>A0A1Y1CQI3</accession>
<keyword evidence="3 6" id="KW-0489">Methyltransferase</keyword>
<organism evidence="7 8">
    <name type="scientific">Labilibaculum antarcticum</name>
    <dbReference type="NCBI Taxonomy" id="1717717"/>
    <lineage>
        <taxon>Bacteria</taxon>
        <taxon>Pseudomonadati</taxon>
        <taxon>Bacteroidota</taxon>
        <taxon>Bacteroidia</taxon>
        <taxon>Marinilabiliales</taxon>
        <taxon>Marinifilaceae</taxon>
        <taxon>Labilibaculum</taxon>
    </lineage>
</organism>
<reference evidence="7 8" key="1">
    <citation type="journal article" date="2018" name="Mar. Genomics">
        <title>Complete genome sequence of Marinifilaceae bacterium strain SPP2, isolated from the Antarctic marine sediment.</title>
        <authorList>
            <person name="Watanabe M."/>
            <person name="Kojima H."/>
            <person name="Fukui M."/>
        </authorList>
    </citation>
    <scope>NUCLEOTIDE SEQUENCE [LARGE SCALE GENOMIC DNA]</scope>
    <source>
        <strain evidence="7 8">SPP2</strain>
    </source>
</reference>
<dbReference type="PANTHER" id="PTHR13393:SF0">
    <property type="entry name" value="RNA N6-ADENOSINE-METHYLTRANSFERASE METTL16"/>
    <property type="match status" value="1"/>
</dbReference>
<evidence type="ECO:0000313" key="8">
    <source>
        <dbReference type="Proteomes" id="UP000218267"/>
    </source>
</evidence>
<comment type="catalytic activity">
    <reaction evidence="6">
        <text>adenosine(1618) in 23S rRNA + S-adenosyl-L-methionine = N(6)-methyladenosine(1618) in 23S rRNA + S-adenosyl-L-homocysteine + H(+)</text>
        <dbReference type="Rhea" id="RHEA:16497"/>
        <dbReference type="Rhea" id="RHEA-COMP:10229"/>
        <dbReference type="Rhea" id="RHEA-COMP:10231"/>
        <dbReference type="ChEBI" id="CHEBI:15378"/>
        <dbReference type="ChEBI" id="CHEBI:57856"/>
        <dbReference type="ChEBI" id="CHEBI:59789"/>
        <dbReference type="ChEBI" id="CHEBI:74411"/>
        <dbReference type="ChEBI" id="CHEBI:74449"/>
        <dbReference type="EC" id="2.1.1.181"/>
    </reaction>
</comment>
<dbReference type="PANTHER" id="PTHR13393">
    <property type="entry name" value="SAM-DEPENDENT METHYLTRANSFERASE"/>
    <property type="match status" value="1"/>
</dbReference>
<evidence type="ECO:0000256" key="1">
    <source>
        <dbReference type="ARBA" id="ARBA00022490"/>
    </source>
</evidence>
<evidence type="ECO:0000256" key="4">
    <source>
        <dbReference type="ARBA" id="ARBA00022679"/>
    </source>
</evidence>
<name>A0A1Y1CQI3_9BACT</name>
<keyword evidence="2 6" id="KW-0698">rRNA processing</keyword>
<dbReference type="PIRSF" id="PIRSF029038">
    <property type="entry name" value="Mtase_YbiN_prd"/>
    <property type="match status" value="1"/>
</dbReference>
<keyword evidence="4 6" id="KW-0808">Transferase</keyword>
<dbReference type="InterPro" id="IPR029063">
    <property type="entry name" value="SAM-dependent_MTases_sf"/>
</dbReference>
<comment type="similarity">
    <text evidence="6">Belongs to the methyltransferase superfamily. METTL16/RlmF family.</text>
</comment>
<dbReference type="SUPFAM" id="SSF53335">
    <property type="entry name" value="S-adenosyl-L-methionine-dependent methyltransferases"/>
    <property type="match status" value="1"/>
</dbReference>
<dbReference type="HAMAP" id="MF_01848">
    <property type="entry name" value="23SrRNA_methyltr_F"/>
    <property type="match status" value="1"/>
</dbReference>
<dbReference type="Pfam" id="PF05971">
    <property type="entry name" value="Methyltransf_10"/>
    <property type="match status" value="1"/>
</dbReference>
<dbReference type="GO" id="GO:0052907">
    <property type="term" value="F:23S rRNA (adenine(1618)-N(6))-methyltransferase activity"/>
    <property type="evidence" value="ECO:0007669"/>
    <property type="project" value="UniProtKB-EC"/>
</dbReference>
<gene>
    <name evidence="6" type="primary">rlmF</name>
    <name evidence="7" type="ORF">ALGA_4406</name>
</gene>
<dbReference type="EMBL" id="AP018042">
    <property type="protein sequence ID" value="BAX82696.1"/>
    <property type="molecule type" value="Genomic_DNA"/>
</dbReference>
<keyword evidence="5 6" id="KW-0949">S-adenosyl-L-methionine</keyword>
<dbReference type="GO" id="GO:0070475">
    <property type="term" value="P:rRNA base methylation"/>
    <property type="evidence" value="ECO:0007669"/>
    <property type="project" value="TreeGrafter"/>
</dbReference>
<dbReference type="NCBIfam" id="NF008725">
    <property type="entry name" value="PRK11727.1"/>
    <property type="match status" value="1"/>
</dbReference>
<dbReference type="InterPro" id="IPR016909">
    <property type="entry name" value="rRNA_lsu_MeTfrase_F"/>
</dbReference>
<evidence type="ECO:0000256" key="6">
    <source>
        <dbReference type="HAMAP-Rule" id="MF_01848"/>
    </source>
</evidence>
<comment type="subcellular location">
    <subcellularLocation>
        <location evidence="6">Cytoplasm</location>
    </subcellularLocation>
</comment>